<name>A0A5M6BXM7_9TREE</name>
<evidence type="ECO:0000313" key="1">
    <source>
        <dbReference type="EMBL" id="WWD19509.1"/>
    </source>
</evidence>
<organism evidence="1 2">
    <name type="scientific">Kwoniella shandongensis</name>
    <dbReference type="NCBI Taxonomy" id="1734106"/>
    <lineage>
        <taxon>Eukaryota</taxon>
        <taxon>Fungi</taxon>
        <taxon>Dikarya</taxon>
        <taxon>Basidiomycota</taxon>
        <taxon>Agaricomycotina</taxon>
        <taxon>Tremellomycetes</taxon>
        <taxon>Tremellales</taxon>
        <taxon>Cryptococcaceae</taxon>
        <taxon>Kwoniella</taxon>
    </lineage>
</organism>
<keyword evidence="2" id="KW-1185">Reference proteome</keyword>
<dbReference type="OrthoDB" id="2349883at2759"/>
<dbReference type="EMBL" id="CP144057">
    <property type="protein sequence ID" value="WWD19509.1"/>
    <property type="molecule type" value="Genomic_DNA"/>
</dbReference>
<dbReference type="AlphaFoldDB" id="A0A5M6BXM7"/>
<reference evidence="1" key="1">
    <citation type="submission" date="2017-08" db="EMBL/GenBank/DDBJ databases">
        <authorList>
            <person name="Cuomo C."/>
            <person name="Billmyre B."/>
            <person name="Heitman J."/>
        </authorList>
    </citation>
    <scope>NUCLEOTIDE SEQUENCE</scope>
    <source>
        <strain evidence="1">CBS 12478</strain>
    </source>
</reference>
<dbReference type="KEGG" id="ksn:43589444"/>
<dbReference type="RefSeq" id="XP_031860535.1">
    <property type="nucleotide sequence ID" value="XM_032005301.1"/>
</dbReference>
<proteinExistence type="predicted"/>
<gene>
    <name evidence="1" type="ORF">CI109_103970</name>
</gene>
<sequence>MPPRFPLALARTRLIAPIRSPRFVRLYSEASSPSSKITTAPFRIRPEDALLRMHINALLATAAMPNLVHALLLRIFGTSINPLAKELGLGTSLTMKDMKAVLYPVWRVDTIVEGEVGLQGLEGKKVQPKMWISTREGYVPGNPFAPLSYLSFAVPPLPDDLPTYDPASDLTQLGDGYEVVPVPFTVSPLGLAKKIRDMIGGRKNWENVVLDQSKFQEKLLACYPIMFPIYIAEFEHDMGDEGKRSFNVIMDAHDENIKNCRVSWPPPPQLVENGRFDKNYYVNPAPFLPMANLLLYPSVPPHTISGPTTAKLAETYREWMSPPPYPDDITTIPPSPMVGVQADEEGESGVDWDDVRIQSWSGTEREENGDWVELSLKTQKGIETLATMAYFSARAPHPEELKGLVISTSGTRPKFERKSLSDMENQLRDDVERMKVELEESKPEWLRQFELVKGTSGTREEKS</sequence>
<accession>A0A5M6BXM7</accession>
<reference evidence="1" key="2">
    <citation type="submission" date="2024-01" db="EMBL/GenBank/DDBJ databases">
        <title>Comparative genomics of Cryptococcus and Kwoniella reveals pathogenesis evolution and contrasting modes of karyotype evolution via chromosome fusion or intercentromeric recombination.</title>
        <authorList>
            <person name="Coelho M.A."/>
            <person name="David-Palma M."/>
            <person name="Shea T."/>
            <person name="Bowers K."/>
            <person name="McGinley-Smith S."/>
            <person name="Mohammad A.W."/>
            <person name="Gnirke A."/>
            <person name="Yurkov A.M."/>
            <person name="Nowrousian M."/>
            <person name="Sun S."/>
            <person name="Cuomo C.A."/>
            <person name="Heitman J."/>
        </authorList>
    </citation>
    <scope>NUCLEOTIDE SEQUENCE</scope>
    <source>
        <strain evidence="1">CBS 12478</strain>
    </source>
</reference>
<protein>
    <submittedName>
        <fullName evidence="1">Uncharacterized protein</fullName>
    </submittedName>
</protein>
<dbReference type="Proteomes" id="UP000322225">
    <property type="component" value="Chromosome 7"/>
</dbReference>
<evidence type="ECO:0000313" key="2">
    <source>
        <dbReference type="Proteomes" id="UP000322225"/>
    </source>
</evidence>
<dbReference type="GeneID" id="43589444"/>